<proteinExistence type="predicted"/>
<dbReference type="NCBIfam" id="TIGR04183">
    <property type="entry name" value="Por_Secre_tail"/>
    <property type="match status" value="1"/>
</dbReference>
<dbReference type="SUPFAM" id="SSF49299">
    <property type="entry name" value="PKD domain"/>
    <property type="match status" value="1"/>
</dbReference>
<keyword evidence="3" id="KW-1185">Reference proteome</keyword>
<dbReference type="InterPro" id="IPR026444">
    <property type="entry name" value="Secre_tail"/>
</dbReference>
<dbReference type="Proteomes" id="UP000470771">
    <property type="component" value="Unassembled WGS sequence"/>
</dbReference>
<sequence>MKRQLALISLIILTKCSFGQITITSTDLPVSGDTLRYSAAILDSASEVTFNISGANVNWDFSHIEPEVQGVVSYLPKGQTPYNSDFSNNSYFGRKATDTLKIEGNVVTKVYEFYQNTTQGFTRVGLAAKYSVLTIANTFSNPDEIYQFPLNYGDVDSSNFYFSKSILFVGSYISKGYRKNTVDSYGSITTPFGTFNSIRVKTEVFTRDSVNVNGQPSAANTHTIEYKWLAPGSKIPIMQINGTEINGEFVPTTMIYKDSYRPVSKDLSPKAHFTTSSIFPEINEDTVQLISQTIDIERTNYNYSITPSTFYFVNNSNRYSPRPEIVFQNVGYYTIKFTVSNSFGSAETTYVDHIYGSLNSSVRENNLLSDNLQVYPNPIETNEISLSFDLTSNGPVYIEILDVLGKRLHYENKGFFSSGKSTILQKIPTNGSTGSLIIRVISPDGIATQKVIRK</sequence>
<evidence type="ECO:0000256" key="1">
    <source>
        <dbReference type="ARBA" id="ARBA00022729"/>
    </source>
</evidence>
<evidence type="ECO:0000313" key="2">
    <source>
        <dbReference type="EMBL" id="NBG65133.1"/>
    </source>
</evidence>
<gene>
    <name evidence="2" type="ORF">GQN54_03335</name>
</gene>
<dbReference type="InterPro" id="IPR035986">
    <property type="entry name" value="PKD_dom_sf"/>
</dbReference>
<dbReference type="EMBL" id="WWNE01000004">
    <property type="protein sequence ID" value="NBG65133.1"/>
    <property type="molecule type" value="Genomic_DNA"/>
</dbReference>
<comment type="caution">
    <text evidence="2">The sequence shown here is derived from an EMBL/GenBank/DDBJ whole genome shotgun (WGS) entry which is preliminary data.</text>
</comment>
<protein>
    <submittedName>
        <fullName evidence="2">T9SS type A sorting domain-containing protein</fullName>
    </submittedName>
</protein>
<dbReference type="RefSeq" id="WP_160631982.1">
    <property type="nucleotide sequence ID" value="NZ_WWNE01000004.1"/>
</dbReference>
<name>A0A6N9NGV2_9FLAO</name>
<evidence type="ECO:0000313" key="3">
    <source>
        <dbReference type="Proteomes" id="UP000470771"/>
    </source>
</evidence>
<reference evidence="2 3" key="1">
    <citation type="submission" date="2019-12" db="EMBL/GenBank/DDBJ databases">
        <authorList>
            <person name="Zhao J."/>
        </authorList>
    </citation>
    <scope>NUCLEOTIDE SEQUENCE [LARGE SCALE GENOMIC DNA]</scope>
    <source>
        <strain evidence="2 3">S-15</strain>
    </source>
</reference>
<organism evidence="2 3">
    <name type="scientific">Acidiluteibacter ferrifornacis</name>
    <dbReference type="NCBI Taxonomy" id="2692424"/>
    <lineage>
        <taxon>Bacteria</taxon>
        <taxon>Pseudomonadati</taxon>
        <taxon>Bacteroidota</taxon>
        <taxon>Flavobacteriia</taxon>
        <taxon>Flavobacteriales</taxon>
        <taxon>Cryomorphaceae</taxon>
        <taxon>Acidiluteibacter</taxon>
    </lineage>
</organism>
<accession>A0A6N9NGV2</accession>
<keyword evidence="1" id="KW-0732">Signal</keyword>
<dbReference type="AlphaFoldDB" id="A0A6N9NGV2"/>